<dbReference type="Pfam" id="PF00909">
    <property type="entry name" value="Ammonium_transp"/>
    <property type="match status" value="1"/>
</dbReference>
<evidence type="ECO:0000256" key="7">
    <source>
        <dbReference type="ARBA" id="ARBA00023177"/>
    </source>
</evidence>
<keyword evidence="6 8" id="KW-0472">Membrane</keyword>
<evidence type="ECO:0000313" key="11">
    <source>
        <dbReference type="Proteomes" id="UP000050580"/>
    </source>
</evidence>
<evidence type="ECO:0000256" key="1">
    <source>
        <dbReference type="ARBA" id="ARBA00004141"/>
    </source>
</evidence>
<feature type="transmembrane region" description="Helical" evidence="8">
    <location>
        <begin position="42"/>
        <end position="62"/>
    </location>
</feature>
<keyword evidence="11" id="KW-1185">Reference proteome</keyword>
<evidence type="ECO:0000256" key="4">
    <source>
        <dbReference type="ARBA" id="ARBA00022692"/>
    </source>
</evidence>
<evidence type="ECO:0000256" key="6">
    <source>
        <dbReference type="ARBA" id="ARBA00023136"/>
    </source>
</evidence>
<comment type="caution">
    <text evidence="10">The sequence shown here is derived from an EMBL/GenBank/DDBJ whole genome shotgun (WGS) entry which is preliminary data.</text>
</comment>
<dbReference type="OrthoDB" id="9814202at2"/>
<dbReference type="GO" id="GO:0008519">
    <property type="term" value="F:ammonium channel activity"/>
    <property type="evidence" value="ECO:0007669"/>
    <property type="project" value="InterPro"/>
</dbReference>
<evidence type="ECO:0000256" key="5">
    <source>
        <dbReference type="ARBA" id="ARBA00022989"/>
    </source>
</evidence>
<dbReference type="PANTHER" id="PTHR43029">
    <property type="entry name" value="AMMONIUM TRANSPORTER MEP2"/>
    <property type="match status" value="1"/>
</dbReference>
<protein>
    <recommendedName>
        <fullName evidence="9">Ammonium transporter AmtB-like domain-containing protein</fullName>
    </recommendedName>
</protein>
<sequence>MGFVMGFVAGVACFNAIGVCKHHLGYDDSFDTFGLHGMGGSVGSLLTGVFASTSLGGFEDIAITNQLWIQFKSVVFTILYYSIATFAILKVVGLLTGGLRVEPEVEQIGLDSGEHNERAYNL</sequence>
<comment type="subcellular location">
    <subcellularLocation>
        <location evidence="1">Membrane</location>
        <topology evidence="1">Multi-pass membrane protein</topology>
    </subcellularLocation>
</comment>
<gene>
    <name evidence="10" type="ORF">AAV94_09710</name>
</gene>
<feature type="domain" description="Ammonium transporter AmtB-like" evidence="9">
    <location>
        <begin position="3"/>
        <end position="120"/>
    </location>
</feature>
<evidence type="ECO:0000256" key="8">
    <source>
        <dbReference type="SAM" id="Phobius"/>
    </source>
</evidence>
<dbReference type="STRING" id="1610491.AAV94_09710"/>
<dbReference type="InterPro" id="IPR029020">
    <property type="entry name" value="Ammonium/urea_transptr"/>
</dbReference>
<accession>A0A0U1PYQ6</accession>
<keyword evidence="5 8" id="KW-1133">Transmembrane helix</keyword>
<evidence type="ECO:0000259" key="9">
    <source>
        <dbReference type="Pfam" id="PF00909"/>
    </source>
</evidence>
<keyword evidence="7" id="KW-0924">Ammonia transport</keyword>
<reference evidence="10 11" key="1">
    <citation type="submission" date="2015-05" db="EMBL/GenBank/DDBJ databases">
        <title>Draft genome sequence of Lampropedia sp. CT6, isolated from the microbial mat of a hot water spring, located at Manikaran, India.</title>
        <authorList>
            <person name="Tripathi C."/>
            <person name="Rani P."/>
            <person name="Mahato N.K."/>
            <person name="Lal R."/>
        </authorList>
    </citation>
    <scope>NUCLEOTIDE SEQUENCE [LARGE SCALE GENOMIC DNA]</scope>
    <source>
        <strain evidence="10 11">CT6</strain>
    </source>
</reference>
<comment type="similarity">
    <text evidence="2">Belongs to the ammonia transporter channel (TC 1.A.11.2) family.</text>
</comment>
<evidence type="ECO:0000256" key="2">
    <source>
        <dbReference type="ARBA" id="ARBA00005887"/>
    </source>
</evidence>
<dbReference type="AlphaFoldDB" id="A0A0U1PYQ6"/>
<dbReference type="SUPFAM" id="SSF111352">
    <property type="entry name" value="Ammonium transporter"/>
    <property type="match status" value="1"/>
</dbReference>
<organism evidence="10 11">
    <name type="scientific">Lampropedia cohaerens</name>
    <dbReference type="NCBI Taxonomy" id="1610491"/>
    <lineage>
        <taxon>Bacteria</taxon>
        <taxon>Pseudomonadati</taxon>
        <taxon>Pseudomonadota</taxon>
        <taxon>Betaproteobacteria</taxon>
        <taxon>Burkholderiales</taxon>
        <taxon>Comamonadaceae</taxon>
        <taxon>Lampropedia</taxon>
    </lineage>
</organism>
<dbReference type="Gene3D" id="1.10.3430.10">
    <property type="entry name" value="Ammonium transporter AmtB like domains"/>
    <property type="match status" value="1"/>
</dbReference>
<name>A0A0U1PYQ6_9BURK</name>
<dbReference type="EMBL" id="LBNQ01000029">
    <property type="protein sequence ID" value="KKW67597.1"/>
    <property type="molecule type" value="Genomic_DNA"/>
</dbReference>
<feature type="transmembrane region" description="Helical" evidence="8">
    <location>
        <begin position="74"/>
        <end position="95"/>
    </location>
</feature>
<proteinExistence type="inferred from homology"/>
<dbReference type="InterPro" id="IPR024041">
    <property type="entry name" value="NH4_transpt_AmtB-like_dom"/>
</dbReference>
<keyword evidence="3" id="KW-0813">Transport</keyword>
<dbReference type="GO" id="GO:0005886">
    <property type="term" value="C:plasma membrane"/>
    <property type="evidence" value="ECO:0007669"/>
    <property type="project" value="TreeGrafter"/>
</dbReference>
<evidence type="ECO:0000256" key="3">
    <source>
        <dbReference type="ARBA" id="ARBA00022448"/>
    </source>
</evidence>
<dbReference type="Proteomes" id="UP000050580">
    <property type="component" value="Unassembled WGS sequence"/>
</dbReference>
<evidence type="ECO:0000313" key="10">
    <source>
        <dbReference type="EMBL" id="KKW67597.1"/>
    </source>
</evidence>
<dbReference type="PATRIC" id="fig|1610491.3.peg.2064"/>
<dbReference type="InterPro" id="IPR001905">
    <property type="entry name" value="Ammonium_transpt"/>
</dbReference>
<dbReference type="PANTHER" id="PTHR43029:SF10">
    <property type="entry name" value="AMMONIUM TRANSPORTER MEP2"/>
    <property type="match status" value="1"/>
</dbReference>
<keyword evidence="4 8" id="KW-0812">Transmembrane</keyword>